<dbReference type="Gene3D" id="3.60.120.10">
    <property type="entry name" value="Anthranilate synthase"/>
    <property type="match status" value="1"/>
</dbReference>
<gene>
    <name evidence="5" type="primary">pabB</name>
    <name evidence="5" type="ORF">FHK82_06175</name>
</gene>
<dbReference type="Pfam" id="PF04715">
    <property type="entry name" value="Anth_synt_I_N"/>
    <property type="match status" value="1"/>
</dbReference>
<dbReference type="SUPFAM" id="SSF56322">
    <property type="entry name" value="ADC synthase"/>
    <property type="match status" value="1"/>
</dbReference>
<dbReference type="InterPro" id="IPR005801">
    <property type="entry name" value="ADC_synthase"/>
</dbReference>
<dbReference type="Pfam" id="PF00425">
    <property type="entry name" value="Chorismate_bind"/>
    <property type="match status" value="1"/>
</dbReference>
<dbReference type="EC" id="2.6.1.85" evidence="1"/>
<dbReference type="InterPro" id="IPR015890">
    <property type="entry name" value="Chorismate_C"/>
</dbReference>
<name>A0A558D8M0_9GAMM</name>
<dbReference type="InterPro" id="IPR005802">
    <property type="entry name" value="ADC_synth_comp_1"/>
</dbReference>
<reference evidence="5 6" key="1">
    <citation type="submission" date="2019-07" db="EMBL/GenBank/DDBJ databases">
        <title>The pathways for chlorine oxyanion respiration interact through the shared metabolite chlorate.</title>
        <authorList>
            <person name="Barnum T.P."/>
            <person name="Cheng Y."/>
            <person name="Hill K.A."/>
            <person name="Lucas L.N."/>
            <person name="Carlson H.K."/>
            <person name="Coates J.D."/>
        </authorList>
    </citation>
    <scope>NUCLEOTIDE SEQUENCE [LARGE SCALE GENOMIC DNA]</scope>
    <source>
        <strain evidence="5">BK-3</strain>
    </source>
</reference>
<dbReference type="GO" id="GO:0046820">
    <property type="term" value="F:4-amino-4-deoxychorismate synthase activity"/>
    <property type="evidence" value="ECO:0007669"/>
    <property type="project" value="UniProtKB-EC"/>
</dbReference>
<dbReference type="GO" id="GO:0000162">
    <property type="term" value="P:L-tryptophan biosynthetic process"/>
    <property type="evidence" value="ECO:0007669"/>
    <property type="project" value="TreeGrafter"/>
</dbReference>
<sequence length="461" mass="51755">MCLRVEIPYRAESRLLFSRIAERPWAVFLDSGYPHTDVGRYDILAADPYLTLTTRDNITEIRQGDCITLRPDDPFTILREMLGPALKQQSDLPFCGGAIGWFSYDLAWRIEKLPESLKSREQLPDMAIGLYDWAVVVDHEQQRSWLVGDGRDPQTRQRWWSLLRLFCTSSKTAKNRTFQITGPIQTNMDRATYATAFECIKTYIREGDCYQVNFAQRFSASAEGDGWTAYQDLREMNPAPFSAYLKTPYAEILSSSPERFLKLQNRQVETKPIKGTRPRGDSPEGDSAMAKELSMSVKDRAENLMIVDLLRNDLGRVCSPGTVKVPELFAVESYATVHHLVSTVTGELKGDQDGVGLLRACFPGGSITGAPKIRAMEVIAELEPDRRGLYCGSIGYISFDGQMDSNITIRTLVYNQGKIRCWAGGGIVHDSEVDAEYQETFDKASALLRLLSQGRLSHVGS</sequence>
<dbReference type="PANTHER" id="PTHR11236:SF50">
    <property type="entry name" value="AMINODEOXYCHORISMATE SYNTHASE COMPONENT 1"/>
    <property type="match status" value="1"/>
</dbReference>
<dbReference type="GO" id="GO:0009396">
    <property type="term" value="P:folic acid-containing compound biosynthetic process"/>
    <property type="evidence" value="ECO:0007669"/>
    <property type="project" value="InterPro"/>
</dbReference>
<evidence type="ECO:0000313" key="6">
    <source>
        <dbReference type="Proteomes" id="UP000317355"/>
    </source>
</evidence>
<comment type="caution">
    <text evidence="5">The sequence shown here is derived from an EMBL/GenBank/DDBJ whole genome shotgun (WGS) entry which is preliminary data.</text>
</comment>
<evidence type="ECO:0000259" key="3">
    <source>
        <dbReference type="Pfam" id="PF00425"/>
    </source>
</evidence>
<proteinExistence type="predicted"/>
<evidence type="ECO:0000256" key="1">
    <source>
        <dbReference type="ARBA" id="ARBA00013139"/>
    </source>
</evidence>
<dbReference type="InterPro" id="IPR019999">
    <property type="entry name" value="Anth_synth_I-like"/>
</dbReference>
<dbReference type="NCBIfam" id="TIGR00553">
    <property type="entry name" value="pabB"/>
    <property type="match status" value="1"/>
</dbReference>
<dbReference type="InterPro" id="IPR010118">
    <property type="entry name" value="Para-NH2Bz/anthranilate_synth"/>
</dbReference>
<keyword evidence="5" id="KW-0032">Aminotransferase</keyword>
<dbReference type="NCBIfam" id="TIGR01824">
    <property type="entry name" value="PabB-clade2"/>
    <property type="match status" value="1"/>
</dbReference>
<evidence type="ECO:0000256" key="2">
    <source>
        <dbReference type="ARBA" id="ARBA00022679"/>
    </source>
</evidence>
<dbReference type="InterPro" id="IPR006805">
    <property type="entry name" value="Anth_synth_I_N"/>
</dbReference>
<dbReference type="PRINTS" id="PR00095">
    <property type="entry name" value="ANTSNTHASEI"/>
</dbReference>
<feature type="domain" description="Chorismate-utilising enzyme C-terminal" evidence="3">
    <location>
        <begin position="190"/>
        <end position="443"/>
    </location>
</feature>
<protein>
    <recommendedName>
        <fullName evidence="1">aminodeoxychorismate synthase</fullName>
        <ecNumber evidence="1">2.6.1.85</ecNumber>
    </recommendedName>
</protein>
<feature type="domain" description="Anthranilate synthase component I N-terminal" evidence="4">
    <location>
        <begin position="16"/>
        <end position="145"/>
    </location>
</feature>
<dbReference type="AlphaFoldDB" id="A0A558D8M0"/>
<keyword evidence="2 5" id="KW-0808">Transferase</keyword>
<accession>A0A558D8M0</accession>
<organism evidence="5 6">
    <name type="scientific">Sedimenticola thiotaurini</name>
    <dbReference type="NCBI Taxonomy" id="1543721"/>
    <lineage>
        <taxon>Bacteria</taxon>
        <taxon>Pseudomonadati</taxon>
        <taxon>Pseudomonadota</taxon>
        <taxon>Gammaproteobacteria</taxon>
        <taxon>Chromatiales</taxon>
        <taxon>Sedimenticolaceae</taxon>
        <taxon>Sedimenticola</taxon>
    </lineage>
</organism>
<dbReference type="EMBL" id="VMRY01000015">
    <property type="protein sequence ID" value="TVT57369.1"/>
    <property type="molecule type" value="Genomic_DNA"/>
</dbReference>
<evidence type="ECO:0000259" key="4">
    <source>
        <dbReference type="Pfam" id="PF04715"/>
    </source>
</evidence>
<dbReference type="Proteomes" id="UP000317355">
    <property type="component" value="Unassembled WGS sequence"/>
</dbReference>
<dbReference type="STRING" id="1543721.AAY24_01690"/>
<evidence type="ECO:0000313" key="5">
    <source>
        <dbReference type="EMBL" id="TVT57369.1"/>
    </source>
</evidence>
<dbReference type="PANTHER" id="PTHR11236">
    <property type="entry name" value="AMINOBENZOATE/ANTHRANILATE SYNTHASE"/>
    <property type="match status" value="1"/>
</dbReference>